<organism evidence="7 8">
    <name type="scientific">Chryseobacterium soli</name>
    <dbReference type="NCBI Taxonomy" id="445961"/>
    <lineage>
        <taxon>Bacteria</taxon>
        <taxon>Pseudomonadati</taxon>
        <taxon>Bacteroidota</taxon>
        <taxon>Flavobacteriia</taxon>
        <taxon>Flavobacteriales</taxon>
        <taxon>Weeksellaceae</taxon>
        <taxon>Chryseobacterium group</taxon>
        <taxon>Chryseobacterium</taxon>
    </lineage>
</organism>
<keyword evidence="3 6" id="KW-0812">Transmembrane</keyword>
<evidence type="ECO:0000313" key="7">
    <source>
        <dbReference type="EMBL" id="KFF10269.1"/>
    </source>
</evidence>
<evidence type="ECO:0000256" key="3">
    <source>
        <dbReference type="ARBA" id="ARBA00022692"/>
    </source>
</evidence>
<dbReference type="GO" id="GO:0016020">
    <property type="term" value="C:membrane"/>
    <property type="evidence" value="ECO:0007669"/>
    <property type="project" value="UniProtKB-SubCell"/>
</dbReference>
<name>A0A086A0Q5_9FLAO</name>
<feature type="transmembrane region" description="Helical" evidence="6">
    <location>
        <begin position="6"/>
        <end position="25"/>
    </location>
</feature>
<dbReference type="AlphaFoldDB" id="A0A086A0Q5"/>
<evidence type="ECO:0000256" key="6">
    <source>
        <dbReference type="SAM" id="Phobius"/>
    </source>
</evidence>
<evidence type="ECO:0000256" key="1">
    <source>
        <dbReference type="ARBA" id="ARBA00004167"/>
    </source>
</evidence>
<accession>A0A086A0Q5</accession>
<dbReference type="EMBL" id="JPRH01000012">
    <property type="protein sequence ID" value="KFF10269.1"/>
    <property type="molecule type" value="Genomic_DNA"/>
</dbReference>
<dbReference type="Gene3D" id="1.20.1440.20">
    <property type="entry name" value="LemA-like domain"/>
    <property type="match status" value="1"/>
</dbReference>
<dbReference type="Proteomes" id="UP000028705">
    <property type="component" value="Unassembled WGS sequence"/>
</dbReference>
<keyword evidence="8" id="KW-1185">Reference proteome</keyword>
<dbReference type="InterPro" id="IPR007156">
    <property type="entry name" value="MamQ_LemA"/>
</dbReference>
<dbReference type="SUPFAM" id="SSF140478">
    <property type="entry name" value="LemA-like"/>
    <property type="match status" value="1"/>
</dbReference>
<dbReference type="InterPro" id="IPR023353">
    <property type="entry name" value="LemA-like_dom_sf"/>
</dbReference>
<proteinExistence type="inferred from homology"/>
<comment type="subcellular location">
    <subcellularLocation>
        <location evidence="1">Membrane</location>
        <topology evidence="1">Single-pass membrane protein</topology>
    </subcellularLocation>
</comment>
<dbReference type="eggNOG" id="COG1704">
    <property type="taxonomic scope" value="Bacteria"/>
</dbReference>
<dbReference type="PANTHER" id="PTHR34478:SF1">
    <property type="entry name" value="PROTEIN LEMA"/>
    <property type="match status" value="1"/>
</dbReference>
<evidence type="ECO:0000256" key="5">
    <source>
        <dbReference type="ARBA" id="ARBA00023136"/>
    </source>
</evidence>
<dbReference type="PANTHER" id="PTHR34478">
    <property type="entry name" value="PROTEIN LEMA"/>
    <property type="match status" value="1"/>
</dbReference>
<dbReference type="Pfam" id="PF04011">
    <property type="entry name" value="LemA"/>
    <property type="match status" value="1"/>
</dbReference>
<evidence type="ECO:0000256" key="4">
    <source>
        <dbReference type="ARBA" id="ARBA00022989"/>
    </source>
</evidence>
<evidence type="ECO:0000313" key="8">
    <source>
        <dbReference type="Proteomes" id="UP000028705"/>
    </source>
</evidence>
<comment type="caution">
    <text evidence="7">The sequence shown here is derived from an EMBL/GenBank/DDBJ whole genome shotgun (WGS) entry which is preliminary data.</text>
</comment>
<keyword evidence="4 6" id="KW-1133">Transmembrane helix</keyword>
<evidence type="ECO:0000256" key="2">
    <source>
        <dbReference type="ARBA" id="ARBA00008854"/>
    </source>
</evidence>
<protein>
    <submittedName>
        <fullName evidence="7">Membrane protein</fullName>
    </submittedName>
</protein>
<dbReference type="STRING" id="445961.IW15_21120"/>
<dbReference type="RefSeq" id="WP_034715099.1">
    <property type="nucleotide sequence ID" value="NZ_JPRH01000012.1"/>
</dbReference>
<comment type="similarity">
    <text evidence="2">Belongs to the LemA family.</text>
</comment>
<reference evidence="7 8" key="1">
    <citation type="submission" date="2014-07" db="EMBL/GenBank/DDBJ databases">
        <title>Genome of Chryseobacterium soli DSM 19298.</title>
        <authorList>
            <person name="Stropko S.J."/>
            <person name="Pipes S.E."/>
            <person name="Newman J."/>
        </authorList>
    </citation>
    <scope>NUCLEOTIDE SEQUENCE [LARGE SCALE GENOMIC DNA]</scope>
    <source>
        <strain evidence="7 8">DSM 19298</strain>
    </source>
</reference>
<sequence length="183" mass="21198">MIPLLLIIIVAVGLITFLINTYNRLVMLKNNSQKAFANIDVVLKQRADEVPNLVRTVKATALNENTILKELVSLRSQYLNTKENNEKIKIADSIDGRLKSFMITVESYPEIKASQSFLELQKRLSELEDIIADRREYFNDSINLYNTGIEVFPDFIFAKMMNYRKMEMLQFSDAEKQYNTTTL</sequence>
<keyword evidence="5 6" id="KW-0472">Membrane</keyword>
<dbReference type="OrthoDB" id="9804152at2"/>
<gene>
    <name evidence="7" type="ORF">IW15_21120</name>
</gene>